<dbReference type="InterPro" id="IPR003439">
    <property type="entry name" value="ABC_transporter-like_ATP-bd"/>
</dbReference>
<dbReference type="InterPro" id="IPR027417">
    <property type="entry name" value="P-loop_NTPase"/>
</dbReference>
<dbReference type="Pfam" id="PF00005">
    <property type="entry name" value="ABC_tran"/>
    <property type="match status" value="1"/>
</dbReference>
<dbReference type="SUPFAM" id="SSF52540">
    <property type="entry name" value="P-loop containing nucleoside triphosphate hydrolases"/>
    <property type="match status" value="1"/>
</dbReference>
<evidence type="ECO:0000313" key="6">
    <source>
        <dbReference type="EMBL" id="ERL06331.1"/>
    </source>
</evidence>
<dbReference type="PANTHER" id="PTHR43335:SF8">
    <property type="entry name" value="ABC TRANSPORTER, ATP-BINDING PROTEIN"/>
    <property type="match status" value="1"/>
</dbReference>
<dbReference type="Gene3D" id="3.40.50.300">
    <property type="entry name" value="P-loop containing nucleotide triphosphate hydrolases"/>
    <property type="match status" value="1"/>
</dbReference>
<comment type="caution">
    <text evidence="6">The sequence shown here is derived from an EMBL/GenBank/DDBJ whole genome shotgun (WGS) entry which is preliminary data.</text>
</comment>
<name>U2V0X3_9ACTN</name>
<dbReference type="EMBL" id="AWEZ01000067">
    <property type="protein sequence ID" value="ERL06331.1"/>
    <property type="molecule type" value="Genomic_DNA"/>
</dbReference>
<evidence type="ECO:0000313" key="7">
    <source>
        <dbReference type="Proteomes" id="UP000016638"/>
    </source>
</evidence>
<evidence type="ECO:0000256" key="3">
    <source>
        <dbReference type="ARBA" id="ARBA00022741"/>
    </source>
</evidence>
<dbReference type="RefSeq" id="WP_021727104.1">
    <property type="nucleotide sequence ID" value="NZ_AWEZ01000067.1"/>
</dbReference>
<dbReference type="PATRIC" id="fig|1125712.3.peg.2247"/>
<keyword evidence="4 6" id="KW-0067">ATP-binding</keyword>
<dbReference type="GO" id="GO:0016887">
    <property type="term" value="F:ATP hydrolysis activity"/>
    <property type="evidence" value="ECO:0007669"/>
    <property type="project" value="InterPro"/>
</dbReference>
<proteinExistence type="inferred from homology"/>
<dbReference type="AlphaFoldDB" id="U2V0X3"/>
<reference evidence="6 7" key="1">
    <citation type="submission" date="2013-08" db="EMBL/GenBank/DDBJ databases">
        <authorList>
            <person name="Durkin A.S."/>
            <person name="Haft D.R."/>
            <person name="McCorrison J."/>
            <person name="Torralba M."/>
            <person name="Gillis M."/>
            <person name="Haft D.H."/>
            <person name="Methe B."/>
            <person name="Sutton G."/>
            <person name="Nelson K.E."/>
        </authorList>
    </citation>
    <scope>NUCLEOTIDE SEQUENCE [LARGE SCALE GENOMIC DNA]</scope>
    <source>
        <strain evidence="6 7">F0195</strain>
    </source>
</reference>
<dbReference type="GO" id="GO:0005524">
    <property type="term" value="F:ATP binding"/>
    <property type="evidence" value="ECO:0007669"/>
    <property type="project" value="UniProtKB-KW"/>
</dbReference>
<keyword evidence="3" id="KW-0547">Nucleotide-binding</keyword>
<feature type="domain" description="ABC transporter" evidence="5">
    <location>
        <begin position="4"/>
        <end position="228"/>
    </location>
</feature>
<evidence type="ECO:0000256" key="1">
    <source>
        <dbReference type="ARBA" id="ARBA00005417"/>
    </source>
</evidence>
<evidence type="ECO:0000259" key="5">
    <source>
        <dbReference type="PROSITE" id="PS50893"/>
    </source>
</evidence>
<dbReference type="Proteomes" id="UP000016638">
    <property type="component" value="Unassembled WGS sequence"/>
</dbReference>
<organism evidence="6 7">
    <name type="scientific">Olsenella profusa F0195</name>
    <dbReference type="NCBI Taxonomy" id="1125712"/>
    <lineage>
        <taxon>Bacteria</taxon>
        <taxon>Bacillati</taxon>
        <taxon>Actinomycetota</taxon>
        <taxon>Coriobacteriia</taxon>
        <taxon>Coriobacteriales</taxon>
        <taxon>Atopobiaceae</taxon>
        <taxon>Olsenella</taxon>
    </lineage>
</organism>
<dbReference type="OrthoDB" id="3177347at2"/>
<dbReference type="PANTHER" id="PTHR43335">
    <property type="entry name" value="ABC TRANSPORTER, ATP-BINDING PROTEIN"/>
    <property type="match status" value="1"/>
</dbReference>
<gene>
    <name evidence="6" type="ORF">HMPREF1316_1251</name>
</gene>
<comment type="similarity">
    <text evidence="1">Belongs to the ABC transporter superfamily.</text>
</comment>
<dbReference type="PROSITE" id="PS50893">
    <property type="entry name" value="ABC_TRANSPORTER_2"/>
    <property type="match status" value="1"/>
</dbReference>
<evidence type="ECO:0000256" key="4">
    <source>
        <dbReference type="ARBA" id="ARBA00022840"/>
    </source>
</evidence>
<dbReference type="SMART" id="SM00382">
    <property type="entry name" value="AAA"/>
    <property type="match status" value="1"/>
</dbReference>
<dbReference type="STRING" id="1125712.HMPREF1316_1251"/>
<dbReference type="InterPro" id="IPR017871">
    <property type="entry name" value="ABC_transporter-like_CS"/>
</dbReference>
<sequence>MDALETRALTKLYGSTRAVDALDMHVPRGSIYGFVGKNGSGKSTTMKLASGLVTPTSGEVLLFGRRRTPDIPIGTLIEMPGIIGGLSALDNLMTKATALGIVRAKAQCQGLLALVGLTEVAKRHVKGFSLGMKQRLGIALALIGAPDLLLLDEPLNGLDPEAARSTREMLRGLAANHSMTIVISSHVIDQLNRVVDRFGVISRGRIVSEFTDAEMRAACGDSIHLRTTNPPRTVAVLERELPNVHLSLGGTDAISLTATSSGGLPTTEEVARILHANGLIPLEIGMHSRDIEDYFVELMEKGETHV</sequence>
<accession>U2V0X3</accession>
<dbReference type="eggNOG" id="COG1131">
    <property type="taxonomic scope" value="Bacteria"/>
</dbReference>
<keyword evidence="2" id="KW-0813">Transport</keyword>
<dbReference type="InterPro" id="IPR003593">
    <property type="entry name" value="AAA+_ATPase"/>
</dbReference>
<protein>
    <submittedName>
        <fullName evidence="6">Putative bacitracin ABC transporter, ATP-binding protein BcrA</fullName>
    </submittedName>
</protein>
<evidence type="ECO:0000256" key="2">
    <source>
        <dbReference type="ARBA" id="ARBA00022448"/>
    </source>
</evidence>
<dbReference type="PROSITE" id="PS00211">
    <property type="entry name" value="ABC_TRANSPORTER_1"/>
    <property type="match status" value="1"/>
</dbReference>
<keyword evidence="7" id="KW-1185">Reference proteome</keyword>